<dbReference type="Proteomes" id="UP000647133">
    <property type="component" value="Unassembled WGS sequence"/>
</dbReference>
<dbReference type="Gene3D" id="3.20.20.30">
    <property type="entry name" value="Luciferase-like domain"/>
    <property type="match status" value="1"/>
</dbReference>
<dbReference type="InterPro" id="IPR036661">
    <property type="entry name" value="Luciferase-like_sf"/>
</dbReference>
<sequence>MGKKLNQTEFSVLDLAIIREGYDARDAFDRSQDLAIRVEGLGYSRFWLAEHHNMANVGSSATALLIGHVAAKTKTIRVGSGGIMLPNHAPLMVAEQFGTLATLYPNRIDLGLGRAPGTDQLTARALRRDRLETVEEFPNDLEELQMYLSDENIDGKVRAIPGEGLEIPIYLLGSSMSSAVLAARKGLPYAFASHFAPAQFLDAISYYKENFQPSEYLAEPYVISCVNVIAADEEAKAHSLATSFYQMALGIVRRKSYPLKKPVESMNGLWSQEEAATINQMMACSFVGSASSVKHDLVKFQELVQVDEIMICSHIYDHEDRLRSYEIAASCFS</sequence>
<proteinExistence type="predicted"/>
<reference evidence="3 4" key="1">
    <citation type="submission" date="2020-09" db="EMBL/GenBank/DDBJ databases">
        <title>Echinicola sp. CAU 1574 isolated from sand of Sido Beach.</title>
        <authorList>
            <person name="Kim W."/>
        </authorList>
    </citation>
    <scope>NUCLEOTIDE SEQUENCE [LARGE SCALE GENOMIC DNA]</scope>
    <source>
        <strain evidence="3 4">CAU 1574</strain>
    </source>
</reference>
<name>A0ABR9AND9_9BACT</name>
<accession>A0ABR9AND9</accession>
<comment type="similarity">
    <text evidence="1">To bacterial alkanal monooxygenase alpha and beta chains.</text>
</comment>
<dbReference type="EMBL" id="JACYTQ010000006">
    <property type="protein sequence ID" value="MBD8490290.1"/>
    <property type="molecule type" value="Genomic_DNA"/>
</dbReference>
<dbReference type="Pfam" id="PF00296">
    <property type="entry name" value="Bac_luciferase"/>
    <property type="match status" value="1"/>
</dbReference>
<dbReference type="SUPFAM" id="SSF51679">
    <property type="entry name" value="Bacterial luciferase-like"/>
    <property type="match status" value="1"/>
</dbReference>
<evidence type="ECO:0000313" key="4">
    <source>
        <dbReference type="Proteomes" id="UP000647133"/>
    </source>
</evidence>
<dbReference type="NCBIfam" id="TIGR03558">
    <property type="entry name" value="oxido_grp_1"/>
    <property type="match status" value="1"/>
</dbReference>
<dbReference type="InterPro" id="IPR011251">
    <property type="entry name" value="Luciferase-like_dom"/>
</dbReference>
<evidence type="ECO:0000313" key="3">
    <source>
        <dbReference type="EMBL" id="MBD8490290.1"/>
    </source>
</evidence>
<dbReference type="PANTHER" id="PTHR30137">
    <property type="entry name" value="LUCIFERASE-LIKE MONOOXYGENASE"/>
    <property type="match status" value="1"/>
</dbReference>
<evidence type="ECO:0000259" key="2">
    <source>
        <dbReference type="Pfam" id="PF00296"/>
    </source>
</evidence>
<dbReference type="RefSeq" id="WP_192011166.1">
    <property type="nucleotide sequence ID" value="NZ_JACYTQ010000006.1"/>
</dbReference>
<dbReference type="InterPro" id="IPR019949">
    <property type="entry name" value="CmoO-like"/>
</dbReference>
<dbReference type="InterPro" id="IPR050766">
    <property type="entry name" value="Bact_Lucif_Oxidored"/>
</dbReference>
<organism evidence="3 4">
    <name type="scientific">Echinicola arenosa</name>
    <dbReference type="NCBI Taxonomy" id="2774144"/>
    <lineage>
        <taxon>Bacteria</taxon>
        <taxon>Pseudomonadati</taxon>
        <taxon>Bacteroidota</taxon>
        <taxon>Cytophagia</taxon>
        <taxon>Cytophagales</taxon>
        <taxon>Cyclobacteriaceae</taxon>
        <taxon>Echinicola</taxon>
    </lineage>
</organism>
<comment type="caution">
    <text evidence="3">The sequence shown here is derived from an EMBL/GenBank/DDBJ whole genome shotgun (WGS) entry which is preliminary data.</text>
</comment>
<feature type="domain" description="Luciferase-like" evidence="2">
    <location>
        <begin position="9"/>
        <end position="303"/>
    </location>
</feature>
<gene>
    <name evidence="3" type="ORF">IFO69_16175</name>
</gene>
<keyword evidence="4" id="KW-1185">Reference proteome</keyword>
<protein>
    <submittedName>
        <fullName evidence="3">LLM class flavin-dependent oxidoreductase</fullName>
    </submittedName>
</protein>
<evidence type="ECO:0000256" key="1">
    <source>
        <dbReference type="ARBA" id="ARBA00007789"/>
    </source>
</evidence>
<dbReference type="PANTHER" id="PTHR30137:SF6">
    <property type="entry name" value="LUCIFERASE-LIKE MONOOXYGENASE"/>
    <property type="match status" value="1"/>
</dbReference>